<feature type="region of interest" description="Disordered" evidence="4">
    <location>
        <begin position="830"/>
        <end position="1293"/>
    </location>
</feature>
<dbReference type="InterPro" id="IPR000719">
    <property type="entry name" value="Prot_kinase_dom"/>
</dbReference>
<dbReference type="InterPro" id="IPR008271">
    <property type="entry name" value="Ser/Thr_kinase_AS"/>
</dbReference>
<comment type="caution">
    <text evidence="6">The sequence shown here is derived from an EMBL/GenBank/DDBJ whole genome shotgun (WGS) entry which is preliminary data.</text>
</comment>
<feature type="compositionally biased region" description="Pro residues" evidence="4">
    <location>
        <begin position="1633"/>
        <end position="1647"/>
    </location>
</feature>
<dbReference type="InParanoid" id="A0A2R5GIK4"/>
<feature type="compositionally biased region" description="Basic and acidic residues" evidence="4">
    <location>
        <begin position="435"/>
        <end position="457"/>
    </location>
</feature>
<feature type="compositionally biased region" description="Low complexity" evidence="4">
    <location>
        <begin position="1135"/>
        <end position="1144"/>
    </location>
</feature>
<protein>
    <submittedName>
        <fullName evidence="6">Serine/threonine-protein kinase RUNKEL</fullName>
    </submittedName>
</protein>
<keyword evidence="2 3" id="KW-0067">ATP-binding</keyword>
<evidence type="ECO:0000256" key="3">
    <source>
        <dbReference type="PROSITE-ProRule" id="PRU10141"/>
    </source>
</evidence>
<feature type="compositionally biased region" description="Polar residues" evidence="4">
    <location>
        <begin position="953"/>
        <end position="965"/>
    </location>
</feature>
<dbReference type="PANTHER" id="PTHR46562">
    <property type="entry name" value="SERINE/THREONINE-KINASE ULK4-LIKE PROTEIN-RELATED"/>
    <property type="match status" value="1"/>
</dbReference>
<feature type="compositionally biased region" description="Pro residues" evidence="4">
    <location>
        <begin position="1258"/>
        <end position="1273"/>
    </location>
</feature>
<proteinExistence type="predicted"/>
<dbReference type="SUPFAM" id="SSF56112">
    <property type="entry name" value="Protein kinase-like (PK-like)"/>
    <property type="match status" value="1"/>
</dbReference>
<dbReference type="SMART" id="SM00220">
    <property type="entry name" value="S_TKc"/>
    <property type="match status" value="1"/>
</dbReference>
<dbReference type="InterPro" id="IPR016024">
    <property type="entry name" value="ARM-type_fold"/>
</dbReference>
<organism evidence="6 7">
    <name type="scientific">Hondaea fermentalgiana</name>
    <dbReference type="NCBI Taxonomy" id="2315210"/>
    <lineage>
        <taxon>Eukaryota</taxon>
        <taxon>Sar</taxon>
        <taxon>Stramenopiles</taxon>
        <taxon>Bigyra</taxon>
        <taxon>Labyrinthulomycetes</taxon>
        <taxon>Thraustochytrida</taxon>
        <taxon>Thraustochytriidae</taxon>
        <taxon>Hondaea</taxon>
    </lineage>
</organism>
<feature type="compositionally biased region" description="Basic and acidic residues" evidence="4">
    <location>
        <begin position="966"/>
        <end position="986"/>
    </location>
</feature>
<feature type="region of interest" description="Disordered" evidence="4">
    <location>
        <begin position="1475"/>
        <end position="1498"/>
    </location>
</feature>
<dbReference type="InterPro" id="IPR011989">
    <property type="entry name" value="ARM-like"/>
</dbReference>
<dbReference type="OrthoDB" id="24822at2759"/>
<feature type="compositionally biased region" description="Acidic residues" evidence="4">
    <location>
        <begin position="753"/>
        <end position="765"/>
    </location>
</feature>
<dbReference type="SUPFAM" id="SSF48371">
    <property type="entry name" value="ARM repeat"/>
    <property type="match status" value="2"/>
</dbReference>
<feature type="compositionally biased region" description="Basic and acidic residues" evidence="4">
    <location>
        <begin position="911"/>
        <end position="921"/>
    </location>
</feature>
<evidence type="ECO:0000259" key="5">
    <source>
        <dbReference type="PROSITE" id="PS50011"/>
    </source>
</evidence>
<keyword evidence="6" id="KW-0418">Kinase</keyword>
<dbReference type="Pfam" id="PF23606">
    <property type="entry name" value="HEAT_ULK4"/>
    <property type="match status" value="1"/>
</dbReference>
<dbReference type="PROSITE" id="PS50011">
    <property type="entry name" value="PROTEIN_KINASE_DOM"/>
    <property type="match status" value="1"/>
</dbReference>
<dbReference type="InterPro" id="IPR011009">
    <property type="entry name" value="Kinase-like_dom_sf"/>
</dbReference>
<feature type="region of interest" description="Disordered" evidence="4">
    <location>
        <begin position="753"/>
        <end position="780"/>
    </location>
</feature>
<feature type="compositionally biased region" description="Basic and acidic residues" evidence="4">
    <location>
        <begin position="1027"/>
        <end position="1049"/>
    </location>
</feature>
<gene>
    <name evidence="6" type="ORF">FCC1311_069422</name>
</gene>
<dbReference type="InterPro" id="IPR017441">
    <property type="entry name" value="Protein_kinase_ATP_BS"/>
</dbReference>
<feature type="compositionally biased region" description="Basic and acidic residues" evidence="4">
    <location>
        <begin position="1059"/>
        <end position="1069"/>
    </location>
</feature>
<feature type="binding site" evidence="3">
    <location>
        <position position="500"/>
    </location>
    <ligand>
        <name>ATP</name>
        <dbReference type="ChEBI" id="CHEBI:30616"/>
    </ligand>
</feature>
<evidence type="ECO:0000256" key="4">
    <source>
        <dbReference type="SAM" id="MobiDB-lite"/>
    </source>
</evidence>
<dbReference type="InterPro" id="IPR044591">
    <property type="entry name" value="RUK"/>
</dbReference>
<feature type="compositionally biased region" description="Basic and acidic residues" evidence="4">
    <location>
        <begin position="1182"/>
        <end position="1192"/>
    </location>
</feature>
<name>A0A2R5GIK4_9STRA</name>
<keyword evidence="6" id="KW-0808">Transferase</keyword>
<dbReference type="GO" id="GO:0008017">
    <property type="term" value="F:microtubule binding"/>
    <property type="evidence" value="ECO:0007669"/>
    <property type="project" value="InterPro"/>
</dbReference>
<dbReference type="PROSITE" id="PS00107">
    <property type="entry name" value="PROTEIN_KINASE_ATP"/>
    <property type="match status" value="1"/>
</dbReference>
<feature type="compositionally biased region" description="Acidic residues" evidence="4">
    <location>
        <begin position="887"/>
        <end position="896"/>
    </location>
</feature>
<feature type="compositionally biased region" description="Low complexity" evidence="4">
    <location>
        <begin position="1648"/>
        <end position="1660"/>
    </location>
</feature>
<dbReference type="EMBL" id="BEYU01000082">
    <property type="protein sequence ID" value="GBG30722.1"/>
    <property type="molecule type" value="Genomic_DNA"/>
</dbReference>
<reference evidence="6 7" key="1">
    <citation type="submission" date="2017-12" db="EMBL/GenBank/DDBJ databases">
        <title>Sequencing, de novo assembly and annotation of complete genome of a new Thraustochytrid species, strain FCC1311.</title>
        <authorList>
            <person name="Sedici K."/>
            <person name="Godart F."/>
            <person name="Aiese Cigliano R."/>
            <person name="Sanseverino W."/>
            <person name="Barakat M."/>
            <person name="Ortet P."/>
            <person name="Marechal E."/>
            <person name="Cagnac O."/>
            <person name="Amato A."/>
        </authorList>
    </citation>
    <scope>NUCLEOTIDE SEQUENCE [LARGE SCALE GENOMIC DNA]</scope>
</reference>
<dbReference type="Gene3D" id="1.25.10.10">
    <property type="entry name" value="Leucine-rich Repeat Variant"/>
    <property type="match status" value="1"/>
</dbReference>
<evidence type="ECO:0000256" key="1">
    <source>
        <dbReference type="ARBA" id="ARBA00022741"/>
    </source>
</evidence>
<keyword evidence="1 3" id="KW-0547">Nucleotide-binding</keyword>
<dbReference type="FunFam" id="1.10.510.10:FF:000571">
    <property type="entry name" value="Maternal embryonic leucine zipper kinase"/>
    <property type="match status" value="1"/>
</dbReference>
<feature type="compositionally biased region" description="Polar residues" evidence="4">
    <location>
        <begin position="1079"/>
        <end position="1094"/>
    </location>
</feature>
<dbReference type="GO" id="GO:0004672">
    <property type="term" value="F:protein kinase activity"/>
    <property type="evidence" value="ECO:0007669"/>
    <property type="project" value="InterPro"/>
</dbReference>
<feature type="compositionally biased region" description="Low complexity" evidence="4">
    <location>
        <begin position="1274"/>
        <end position="1292"/>
    </location>
</feature>
<evidence type="ECO:0000256" key="2">
    <source>
        <dbReference type="ARBA" id="ARBA00022840"/>
    </source>
</evidence>
<dbReference type="Gene3D" id="1.10.510.10">
    <property type="entry name" value="Transferase(Phosphotransferase) domain 1"/>
    <property type="match status" value="1"/>
</dbReference>
<dbReference type="FunFam" id="3.30.200.20:FF:000042">
    <property type="entry name" value="Aurora kinase A"/>
    <property type="match status" value="1"/>
</dbReference>
<feature type="compositionally biased region" description="Basic and acidic residues" evidence="4">
    <location>
        <begin position="1003"/>
        <end position="1020"/>
    </location>
</feature>
<dbReference type="GO" id="GO:0005524">
    <property type="term" value="F:ATP binding"/>
    <property type="evidence" value="ECO:0007669"/>
    <property type="project" value="UniProtKB-UniRule"/>
</dbReference>
<keyword evidence="7" id="KW-1185">Reference proteome</keyword>
<accession>A0A2R5GIK4</accession>
<dbReference type="InterPro" id="IPR056981">
    <property type="entry name" value="HEAT_ULK4_RUNKEL"/>
</dbReference>
<dbReference type="Pfam" id="PF00069">
    <property type="entry name" value="Pkinase"/>
    <property type="match status" value="1"/>
</dbReference>
<dbReference type="PANTHER" id="PTHR46562:SF1">
    <property type="entry name" value="SERINE_THREONINE-PROTEIN KINASE ULK4"/>
    <property type="match status" value="1"/>
</dbReference>
<dbReference type="PROSITE" id="PS00108">
    <property type="entry name" value="PROTEIN_KINASE_ST"/>
    <property type="match status" value="1"/>
</dbReference>
<sequence length="2259" mass="244970">MLGHDGPVSVVEEEAPRFDVFGKALEGINSRLRKRAQMAWDVAEEAEEGREEAKDGNAVLHHGLRNAGFQGLDEIVASAQNRESSQREELVFESLGETEKTLERAHSCVKFRDRELRERLANTSEALQWKFLLRRLEEDALCVISAHELRAPRHKGKQEALWRLCHDEVRRFDANLCVERLASITYTPKFGVPASGSTIARTPPVGRDGPRTDISRRAMVFDSEQGSLAASLAAIFGDAGIRSENPLAPPGSVTVSSSFSAEDRAELRSVFGHVAHEALNHLYVAMPLRNASDACVADNMAPIQDETFAQLQMVAVPRSAIEELVRTYLVRTTETSSIHSALDLAESDAFYSVAFPSRPGPGTGSANIEVQAARTADLLRTSQQRERKVQAELALAQMVSAAEAQVVQELEKIAQQKIGRAGPGQAERTSSTGRAHVEHRPGEEHAESVDQGSRRRGDRTLRAGTWAMDRYHIYEEIGRGQHSLVYKGREKQTVQYVAIKSVDKSKIEKVLQEVRVQHKLNHPNCLRFFKWYETRHHIWLILEFATGGSLLELLRHDGQLPESAVRVFGADLVHGLLYLHSNGVLHCDLKPSNVLLNEYGVLKLSDFALSMTLDQLSKMAHTSKRRGTPCYMAPELFTDEGVPSVASDLWSLGVVLYELVMGTPPFVSRSFAELVHLVQTSPLELPAGDELSVPFKNLLRSLLRKDPAKRITWSALLTHEFWDGMPMPAFSRIPANTAYQRYMETREYIPSCIEEDSDPDMDDANESTQSGMPEEDSLRMSTNARRNILRESLDSTNLSYVRRSIPANSPLIPVGETDAQESCAIGSFNAEEEGPNASSPKGRGPISPIPQTNKERALVGPTAHLRDLQLENTDTVLDFEYRPDTPIEGDEDEDEDQGNRSDGVGALRLQTNREDEAKEAPRATNNVSESEPPQGRPSEKLLAISAAEANDVYEQSDSQTNTPSDTRAREMTAEHADGNHSKEDTRSPQPMPKDGKLQPGKAPDAKHAGSARENKPVKEGLDDEMVEFEHLSSLRGEKAPKAEQDETRGGETSVVAVLERPRSVTHETTDSAGAKENADSTGSEGNPGSVQLATPANLLVRTAIAEPNRQSSGSPSAKVDGTVQAPAKRPSVQEAAAAVLALVLDSEEDDKGGDDSKDDSVDDASSGEEASRDDDNASADPTRSDAKMRKAEGVAVRSFGRNQNEQVGEVDQNKTRNSDQNEARGQHSNGPKDEKCKTPELQDQSNSDEDNLSEFSPKTPPGSPSPLLAPPAVSPRSSTSSLTISPSSALVSPQSKRIVLGAEGIPESAAEPSFEVDADLQRKANEAGLNRTYELLEQQRLVLVPELAEQEFRGAGEVQNLLMEPHDYVVRPIVGNPITTALPVLKYNPRMLPFPNLTAQDAARLDGPELEQFFSQVFRALSSGPDNSAMQVTQTLGYLYSLCTTPRLANVIVSSSLVALLIRLGTKPESILLGGEGAGGAGMRSPPRSPQLTGSQHASSALSSDMARLASPVGSTAAPTMAASVGPGTHGLSAVDSSYYATSAALSMSSISNSAKKPSLKSQIRKLRVRVTIVLAVLIRHATFISPRLNDEGLLEAFTSFSQEEDVLPIRRYGSAGLGELLFYITANAPPLPPPPSLPPSPSPSRGPNPVVSGSSSPWQGGEGGGMPGTSSINDQWKISGAALKQLLSCLLADDETIRFYAAKTFENVLSLAPAAEQVSQGANATSLRFATAEVASRLLHATLREKAEHLRSTCAMALAHLVRVNRRLLPRLAEHDAWGFMVSGLQAVHGSPRVQQAFLNILNLVLHSSGSSTEALHTPMPPVAMVADAAIASVTKAAGKLAPISASGRAVTASSPEAGLLQGLGREALPVLFQLSASRSLSGFVCCSADLLRALSTLIRVNLNIITEGFEEYQRHILMLAESLSQNADALRMPEVALAVGQDVLPALWAASVARRVSSDTRTWCLRLAIDVLCKSTQNTGAHNGAGERIAREQSDRDLDFYRFEDAVYGKDASHEAFHERVALLQAVDQYVLDFLANRVLPRTASLLEEEAPHEEQQVEAVVDLVFPLLRVIGDVELAGTILDKVSKSLDDGALLAILALALEHSVGILPSTMQMSTSPWAAWVSGRDGKPGSGGDHVNDNDAVLALDGSSMTDGPRGGVGVGGHDEAPGEMIGDGADNEFEQHSVPIVGELAVLLEKTRNVVSLHERMWWTFWAFLQGLNVRTKVRAHDVRASCYHAEVRWKPYSMLFRLARFVMQ</sequence>
<feature type="region of interest" description="Disordered" evidence="4">
    <location>
        <begin position="418"/>
        <end position="457"/>
    </location>
</feature>
<evidence type="ECO:0000313" key="7">
    <source>
        <dbReference type="Proteomes" id="UP000241890"/>
    </source>
</evidence>
<feature type="compositionally biased region" description="Basic and acidic residues" evidence="4">
    <location>
        <begin position="1211"/>
        <end position="1240"/>
    </location>
</feature>
<feature type="domain" description="Protein kinase" evidence="5">
    <location>
        <begin position="471"/>
        <end position="722"/>
    </location>
</feature>
<feature type="region of interest" description="Disordered" evidence="4">
    <location>
        <begin position="1633"/>
        <end position="1672"/>
    </location>
</feature>
<evidence type="ECO:0000313" key="6">
    <source>
        <dbReference type="EMBL" id="GBG30722.1"/>
    </source>
</evidence>
<dbReference type="Proteomes" id="UP000241890">
    <property type="component" value="Unassembled WGS sequence"/>
</dbReference>